<gene>
    <name evidence="3" type="ORF">FHU36_005344</name>
</gene>
<proteinExistence type="predicted"/>
<accession>A0A7X0F0R0</accession>
<protein>
    <submittedName>
        <fullName evidence="3">Putative Zn finger protein</fullName>
    </submittedName>
</protein>
<feature type="domain" description="SWIM-type" evidence="2">
    <location>
        <begin position="52"/>
        <end position="89"/>
    </location>
</feature>
<dbReference type="Proteomes" id="UP000583800">
    <property type="component" value="Unassembled WGS sequence"/>
</dbReference>
<dbReference type="InterPro" id="IPR007527">
    <property type="entry name" value="Znf_SWIM"/>
</dbReference>
<name>A0A7X0F0R0_9ACTN</name>
<evidence type="ECO:0000313" key="4">
    <source>
        <dbReference type="Proteomes" id="UP000583800"/>
    </source>
</evidence>
<dbReference type="InterPro" id="IPR049245">
    <property type="entry name" value="DUF6880"/>
</dbReference>
<dbReference type="Pfam" id="PF21810">
    <property type="entry name" value="DUF6880"/>
    <property type="match status" value="1"/>
</dbReference>
<dbReference type="RefSeq" id="WP_185086478.1">
    <property type="nucleotide sequence ID" value="NZ_JACHJB010000002.1"/>
</dbReference>
<evidence type="ECO:0000313" key="3">
    <source>
        <dbReference type="EMBL" id="MBB6348799.1"/>
    </source>
</evidence>
<sequence length="574" mass="62387">MARVVVSEELIRHCADGRSFDRGKAYFAQGVVRRMAVDGTSVTATVDGTRPYRVRLRVTAAGLEGECSCPYGADGMFCKHCVAAGLAWLASEEPTPAPAGVPAKVTDAALRDFLHRQDTRWLAAELLRVARADPLLRARLEVAAGADPRHAFDDRVLRRRLEDAIELDEHVPYGGLGRIEDVLGEVAELIGEGFADQAVTLAEYAMGLIEDAAGYVDDSDGELGDALAAAERVHLDACRAGRPDPEALADRLVDTALASEYEVFLDAMPDYAEVLGEAGMARYRQRVEAAWQALPPKRPGRYDSNRFTVTHLMERLAACEGGTDALVEVLARDAGSAYDMLRVAQTLAADARPEEALHWIRRGLDDTGDDDWPGGRHGEGLRALGAECLLRLGRRAEAAELLWANFEAAPTLTAYQALRAATAEDSTMWRDRALDLLTDRPAAEARDGVGRPRGAGPSALVEILLWEGDADGAWQAARQGDCRQDLLLRVARARAATHPADALPVLWQVAERLIEQRNRSAYREAAGLLAESESVAGRCGRTDDFQAHLTTLRAAHRAKRALRDELDRARLPGG</sequence>
<dbReference type="GO" id="GO:0008270">
    <property type="term" value="F:zinc ion binding"/>
    <property type="evidence" value="ECO:0007669"/>
    <property type="project" value="UniProtKB-KW"/>
</dbReference>
<reference evidence="3 4" key="1">
    <citation type="submission" date="2020-08" db="EMBL/GenBank/DDBJ databases">
        <title>Sequencing the genomes of 1000 actinobacteria strains.</title>
        <authorList>
            <person name="Klenk H.-P."/>
        </authorList>
    </citation>
    <scope>NUCLEOTIDE SEQUENCE [LARGE SCALE GENOMIC DNA]</scope>
    <source>
        <strain evidence="3 4">DSM 45913</strain>
    </source>
</reference>
<organism evidence="3 4">
    <name type="scientific">Nonomuraea muscovyensis</name>
    <dbReference type="NCBI Taxonomy" id="1124761"/>
    <lineage>
        <taxon>Bacteria</taxon>
        <taxon>Bacillati</taxon>
        <taxon>Actinomycetota</taxon>
        <taxon>Actinomycetes</taxon>
        <taxon>Streptosporangiales</taxon>
        <taxon>Streptosporangiaceae</taxon>
        <taxon>Nonomuraea</taxon>
    </lineage>
</organism>
<evidence type="ECO:0000256" key="1">
    <source>
        <dbReference type="PROSITE-ProRule" id="PRU00325"/>
    </source>
</evidence>
<keyword evidence="1" id="KW-0479">Metal-binding</keyword>
<dbReference type="AlphaFoldDB" id="A0A7X0F0R0"/>
<keyword evidence="1" id="KW-0862">Zinc</keyword>
<dbReference type="EMBL" id="JACHJB010000002">
    <property type="protein sequence ID" value="MBB6348799.1"/>
    <property type="molecule type" value="Genomic_DNA"/>
</dbReference>
<keyword evidence="1" id="KW-0863">Zinc-finger</keyword>
<keyword evidence="4" id="KW-1185">Reference proteome</keyword>
<evidence type="ECO:0000259" key="2">
    <source>
        <dbReference type="PROSITE" id="PS50966"/>
    </source>
</evidence>
<comment type="caution">
    <text evidence="3">The sequence shown here is derived from an EMBL/GenBank/DDBJ whole genome shotgun (WGS) entry which is preliminary data.</text>
</comment>
<dbReference type="PROSITE" id="PS50966">
    <property type="entry name" value="ZF_SWIM"/>
    <property type="match status" value="1"/>
</dbReference>